<reference evidence="1" key="1">
    <citation type="submission" date="2018-10" db="EMBL/GenBank/DDBJ databases">
        <title>Hidden diversity of soil giant viruses.</title>
        <authorList>
            <person name="Schulz F."/>
            <person name="Alteio L."/>
            <person name="Goudeau D."/>
            <person name="Ryan E.M."/>
            <person name="Malmstrom R.R."/>
            <person name="Blanchard J."/>
            <person name="Woyke T."/>
        </authorList>
    </citation>
    <scope>NUCLEOTIDE SEQUENCE</scope>
    <source>
        <strain evidence="1">TEV1</strain>
    </source>
</reference>
<protein>
    <submittedName>
        <fullName evidence="1">Uncharacterized protein</fullName>
    </submittedName>
</protein>
<gene>
    <name evidence="1" type="ORF">Terrestrivirus4_115</name>
</gene>
<sequence>MALLQSLWFIKRRHELMETFSVTQNHSFFSKIGDEKNVKDLEQKHPELCTNCNDSIIIPKSDPEALHLRDEHNQRTYVHLLSLYKQYTEKNDLETVAILEDCCSGLGGLMCLLKPKPVNMKRMRAMFTEKGDHILGNILAELEYEYAKHINDVEMIFILKEVFPCLQDK</sequence>
<proteinExistence type="predicted"/>
<name>A0A3G4ZMJ2_9VIRU</name>
<dbReference type="EMBL" id="MK071982">
    <property type="protein sequence ID" value="AYV76067.1"/>
    <property type="molecule type" value="Genomic_DNA"/>
</dbReference>
<evidence type="ECO:0000313" key="1">
    <source>
        <dbReference type="EMBL" id="AYV76067.1"/>
    </source>
</evidence>
<accession>A0A3G4ZMJ2</accession>
<organism evidence="1">
    <name type="scientific">Terrestrivirus sp</name>
    <dbReference type="NCBI Taxonomy" id="2487775"/>
    <lineage>
        <taxon>Viruses</taxon>
        <taxon>Varidnaviria</taxon>
        <taxon>Bamfordvirae</taxon>
        <taxon>Nucleocytoviricota</taxon>
        <taxon>Megaviricetes</taxon>
        <taxon>Imitervirales</taxon>
        <taxon>Mimiviridae</taxon>
        <taxon>Klosneuvirinae</taxon>
    </lineage>
</organism>